<dbReference type="PATRIC" id="fig|1121305.3.peg.2418"/>
<dbReference type="Pfam" id="PF00535">
    <property type="entry name" value="Glycos_transf_2"/>
    <property type="match status" value="1"/>
</dbReference>
<evidence type="ECO:0000256" key="1">
    <source>
        <dbReference type="ARBA" id="ARBA00004776"/>
    </source>
</evidence>
<name>A0A151AJX2_9CLOT</name>
<organism evidence="6 7">
    <name type="scientific">Clostridium colicanis DSM 13634</name>
    <dbReference type="NCBI Taxonomy" id="1121305"/>
    <lineage>
        <taxon>Bacteria</taxon>
        <taxon>Bacillati</taxon>
        <taxon>Bacillota</taxon>
        <taxon>Clostridia</taxon>
        <taxon>Eubacteriales</taxon>
        <taxon>Clostridiaceae</taxon>
        <taxon>Clostridium</taxon>
    </lineage>
</organism>
<gene>
    <name evidence="6" type="primary">epsH</name>
    <name evidence="6" type="ORF">CLCOL_24350</name>
</gene>
<evidence type="ECO:0000313" key="7">
    <source>
        <dbReference type="Proteomes" id="UP000075374"/>
    </source>
</evidence>
<evidence type="ECO:0000313" key="6">
    <source>
        <dbReference type="EMBL" id="KYH27968.1"/>
    </source>
</evidence>
<comment type="similarity">
    <text evidence="2">Belongs to the glycosyltransferase 2 family.</text>
</comment>
<evidence type="ECO:0000256" key="2">
    <source>
        <dbReference type="ARBA" id="ARBA00006739"/>
    </source>
</evidence>
<dbReference type="AlphaFoldDB" id="A0A151AJX2"/>
<comment type="caution">
    <text evidence="6">The sequence shown here is derived from an EMBL/GenBank/DDBJ whole genome shotgun (WGS) entry which is preliminary data.</text>
</comment>
<protein>
    <submittedName>
        <fullName evidence="6">Putative glycosyltransferase EpsH</fullName>
        <ecNumber evidence="6">2.4.-.-</ecNumber>
    </submittedName>
</protein>
<dbReference type="PANTHER" id="PTHR43179:SF12">
    <property type="entry name" value="GALACTOFURANOSYLTRANSFERASE GLFT2"/>
    <property type="match status" value="1"/>
</dbReference>
<dbReference type="EC" id="2.4.-.-" evidence="6"/>
<dbReference type="PANTHER" id="PTHR43179">
    <property type="entry name" value="RHAMNOSYLTRANSFERASE WBBL"/>
    <property type="match status" value="1"/>
</dbReference>
<proteinExistence type="inferred from homology"/>
<keyword evidence="7" id="KW-1185">Reference proteome</keyword>
<dbReference type="InterPro" id="IPR001173">
    <property type="entry name" value="Glyco_trans_2-like"/>
</dbReference>
<evidence type="ECO:0000256" key="4">
    <source>
        <dbReference type="ARBA" id="ARBA00022679"/>
    </source>
</evidence>
<keyword evidence="3 6" id="KW-0328">Glycosyltransferase</keyword>
<keyword evidence="4 6" id="KW-0808">Transferase</keyword>
<accession>A0A151AJX2</accession>
<evidence type="ECO:0000256" key="3">
    <source>
        <dbReference type="ARBA" id="ARBA00022676"/>
    </source>
</evidence>
<comment type="pathway">
    <text evidence="1">Cell wall biogenesis; cell wall polysaccharide biosynthesis.</text>
</comment>
<dbReference type="GO" id="GO:0016757">
    <property type="term" value="F:glycosyltransferase activity"/>
    <property type="evidence" value="ECO:0007669"/>
    <property type="project" value="UniProtKB-KW"/>
</dbReference>
<reference evidence="6 7" key="1">
    <citation type="submission" date="2016-02" db="EMBL/GenBank/DDBJ databases">
        <title>Genome sequence of Clostridium colicanis DSM 13634.</title>
        <authorList>
            <person name="Poehlein A."/>
            <person name="Daniel R."/>
        </authorList>
    </citation>
    <scope>NUCLEOTIDE SEQUENCE [LARGE SCALE GENOMIC DNA]</scope>
    <source>
        <strain evidence="6 7">DSM 13634</strain>
    </source>
</reference>
<dbReference type="EMBL" id="LTBB01000017">
    <property type="protein sequence ID" value="KYH27968.1"/>
    <property type="molecule type" value="Genomic_DNA"/>
</dbReference>
<feature type="domain" description="Glycosyltransferase 2-like" evidence="5">
    <location>
        <begin position="7"/>
        <end position="133"/>
    </location>
</feature>
<dbReference type="SUPFAM" id="SSF53448">
    <property type="entry name" value="Nucleotide-diphospho-sugar transferases"/>
    <property type="match status" value="1"/>
</dbReference>
<sequence>MNKQTYIILVNYNGYKDTIECVKSLKNLKYNNYKIIIVDNASSDNSINELNKYVGDNLLLLKSNENLGFSGGNNIGIKYALENDADYVMLLNNDTEVEPNFLEYMINAAESDKKCFKFIYEQYKIFSYKYIKNNYFNLGFGK</sequence>
<dbReference type="Gene3D" id="3.90.550.10">
    <property type="entry name" value="Spore Coat Polysaccharide Biosynthesis Protein SpsA, Chain A"/>
    <property type="match status" value="1"/>
</dbReference>
<dbReference type="STRING" id="1121305.CLCOL_24350"/>
<dbReference type="RefSeq" id="WP_061859201.1">
    <property type="nucleotide sequence ID" value="NZ_LTBB01000017.1"/>
</dbReference>
<evidence type="ECO:0000259" key="5">
    <source>
        <dbReference type="Pfam" id="PF00535"/>
    </source>
</evidence>
<dbReference type="Proteomes" id="UP000075374">
    <property type="component" value="Unassembled WGS sequence"/>
</dbReference>
<dbReference type="InterPro" id="IPR029044">
    <property type="entry name" value="Nucleotide-diphossugar_trans"/>
</dbReference>